<feature type="transmembrane region" description="Helical" evidence="2">
    <location>
        <begin position="1784"/>
        <end position="1807"/>
    </location>
</feature>
<feature type="region of interest" description="Disordered" evidence="1">
    <location>
        <begin position="2587"/>
        <end position="2630"/>
    </location>
</feature>
<accession>V9LTR7</accession>
<feature type="compositionally biased region" description="Low complexity" evidence="1">
    <location>
        <begin position="2453"/>
        <end position="2468"/>
    </location>
</feature>
<feature type="compositionally biased region" description="Basic and acidic residues" evidence="1">
    <location>
        <begin position="2616"/>
        <end position="2630"/>
    </location>
</feature>
<feature type="region of interest" description="Disordered" evidence="1">
    <location>
        <begin position="2084"/>
        <end position="2105"/>
    </location>
</feature>
<dbReference type="PANTHER" id="PTHR11319:SF35">
    <property type="entry name" value="OUTER MEMBRANE PROTEIN PMPC-RELATED"/>
    <property type="match status" value="1"/>
</dbReference>
<feature type="compositionally biased region" description="Low complexity" evidence="1">
    <location>
        <begin position="1553"/>
        <end position="1569"/>
    </location>
</feature>
<feature type="transmembrane region" description="Helical" evidence="2">
    <location>
        <begin position="1310"/>
        <end position="1336"/>
    </location>
</feature>
<feature type="region of interest" description="Disordered" evidence="1">
    <location>
        <begin position="2260"/>
        <end position="2315"/>
    </location>
</feature>
<dbReference type="PANTHER" id="PTHR11319">
    <property type="entry name" value="G PROTEIN-COUPLED RECEPTOR-RELATED"/>
    <property type="match status" value="1"/>
</dbReference>
<feature type="compositionally biased region" description="Polar residues" evidence="1">
    <location>
        <begin position="2019"/>
        <end position="2040"/>
    </location>
</feature>
<keyword evidence="3" id="KW-0732">Signal</keyword>
<feature type="signal peptide" evidence="3">
    <location>
        <begin position="1"/>
        <end position="18"/>
    </location>
</feature>
<feature type="region of interest" description="Disordered" evidence="1">
    <location>
        <begin position="1539"/>
        <end position="1569"/>
    </location>
</feature>
<feature type="region of interest" description="Disordered" evidence="1">
    <location>
        <begin position="2443"/>
        <end position="2539"/>
    </location>
</feature>
<feature type="compositionally biased region" description="Low complexity" evidence="1">
    <location>
        <begin position="2508"/>
        <end position="2521"/>
    </location>
</feature>
<proteinExistence type="predicted"/>
<feature type="region of interest" description="Disordered" evidence="1">
    <location>
        <begin position="2019"/>
        <end position="2043"/>
    </location>
</feature>
<evidence type="ECO:0000256" key="2">
    <source>
        <dbReference type="SAM" id="Phobius"/>
    </source>
</evidence>
<keyword evidence="2" id="KW-0472">Membrane</keyword>
<evidence type="ECO:0000256" key="1">
    <source>
        <dbReference type="SAM" id="MobiDB-lite"/>
    </source>
</evidence>
<feature type="chain" id="PRO_5004779059" evidence="3">
    <location>
        <begin position="19"/>
        <end position="2630"/>
    </location>
</feature>
<name>V9LTR7_CRIME</name>
<evidence type="ECO:0000256" key="3">
    <source>
        <dbReference type="SAM" id="SignalP"/>
    </source>
</evidence>
<keyword evidence="2" id="KW-0812">Transmembrane</keyword>
<evidence type="ECO:0000313" key="4">
    <source>
        <dbReference type="EMBL" id="AFU73947.1"/>
    </source>
</evidence>
<dbReference type="EMBL" id="JQ247789">
    <property type="protein sequence ID" value="AFU73947.1"/>
    <property type="molecule type" value="Genomic_DNA"/>
</dbReference>
<feature type="transmembrane region" description="Helical" evidence="2">
    <location>
        <begin position="1671"/>
        <end position="1694"/>
    </location>
</feature>
<feature type="compositionally biased region" description="Acidic residues" evidence="1">
    <location>
        <begin position="910"/>
        <end position="919"/>
    </location>
</feature>
<keyword evidence="2" id="KW-1133">Transmembrane helix</keyword>
<feature type="compositionally biased region" description="Polar residues" evidence="1">
    <location>
        <begin position="2471"/>
        <end position="2488"/>
    </location>
</feature>
<reference evidence="4" key="1">
    <citation type="submission" date="2011-12" db="EMBL/GenBank/DDBJ databases">
        <title>The Crithidia mellificae genome.</title>
        <authorList>
            <person name="Runckel C."/>
            <person name="Flenniken M."/>
            <person name="Ruby J.G."/>
            <person name="DeRisi J."/>
        </authorList>
    </citation>
    <scope>NUCLEOTIDE SEQUENCE</scope>
    <source>
        <strain evidence="4">SF</strain>
    </source>
</reference>
<organism evidence="4">
    <name type="scientific">Crithidia mellificae</name>
    <dbReference type="NCBI Taxonomy" id="796356"/>
    <lineage>
        <taxon>Eukaryota</taxon>
        <taxon>Discoba</taxon>
        <taxon>Euglenozoa</taxon>
        <taxon>Kinetoplastea</taxon>
        <taxon>Metakinetoplastina</taxon>
        <taxon>Trypanosomatida</taxon>
        <taxon>Trypanosomatidae</taxon>
        <taxon>Leishmaniinae</taxon>
        <taxon>Crithidia</taxon>
    </lineage>
</organism>
<feature type="region of interest" description="Disordered" evidence="1">
    <location>
        <begin position="904"/>
        <end position="935"/>
    </location>
</feature>
<sequence>MKSTAIIFLLSCLFSVLCRINTVMIISQDRVSRCCPRHVCRSRRSARCLLVLLVVVTHAALWDSAVTCNAALSIRDAASFTSTQAVASLTSTVPSDVLQRPLPVYGGVVNASVTGVYCVDEENQVLYTGSNVLHVFAVKQETAAAAATAASRTALHGSDNTSAEPPAYYFEPVGTIPLHGWATACLFVNRHELYIATTVAQNRSSTSWSPFASSSHSDRSTTVTDDDVGHFYTVIQRGLRQPLRLFATSLPKTRPTALLSSDLRSGLSVMMRAVALSGFATPVVTPIWDGYLVVEYMRTPLVTVQFIRLDAFTAPQSVVEPVEGQRHGNTSLYVLTYTALPAAANTSAAASPLHNYAWDIKGIILPAENRDPHLRPEVPATVSEHFARCYASRIAEQCSDCFPVAVAASQRGLVVALTSHALNATFTTLLPSGTVCTMGGDETTEGNINIAAFDEASSHASAPELSNRHSDTQPTDVVPVLSQRRSAYDANVDTVEEDERTVELVRLAASVCKVPAMVVDDFAALHIYVTLDCPEVQDLGHGLAQRFLVRVEIAAAADSGRRFQQVLALPVRQPIPLYAADTDDGTEEVVSLVLSNASRLLYLAMRRADATIRVYTYAAFGISSLNPCAVVAVGGTPTTLRGFGLLPAMQCVFGGADDAVVSSRYHDKFALDCVTPPLLGKVCVAHPVMLRLPCAEPWAVPSRTPYRAVVSPTVTLLSYVPQPEVYRVVNEMTGASSGENGTNITVLVMGRNFVNGSKYGLQSKCFYWSARNQAALIASAPATFVNESTVKCTFLGLHALSSPTFVSYSVDGHAVTQRSASFSVRCPLDRVRVRVGIFNSAEAVEPSATVPATLETHQEPAIRSSRYAALPRVEAQLADVFSTGISRPESMPWLHVHLLRKQAKSAQGGPDEESSDAESDTQFPSTRAVLSGSTVQPVDEDGKAVFTGLALVCPLVGNYSFYFFLGNHTHILREYDPGVLKVHVWEGVPYAPVFVGWPSTSYYPDTLLQHQPVVGVQDVCGNVYSYLNESVLDGPLTVQLEMERIVVSHEDGTKAFSRKPFGEPWSVSAPLNNLFYISNISFPAHSAEGRFYINITCTLPQPALISPPIVMVPCESDRQNLLTAAAGSTESAPRITHSETVCGPCPSHGVCDGTSTVRTEDGYWRVNASTTAFVSCRAGYGTAKACVKDGQCAPGYQGVLCGECADGYHTLGRACRKCLPRGVQGFLAFLVVLGMVLIMTIFVVLMALIPPNSLGVLSIRSLLLAVQIASLFVFISVPWPSQLETFFNGLYGMAEAIETMVSCSMSPQGYLIFLACSPLVLVPLVTVLAGGCLWFVKLHRVDPYRLCAVVLMALLHRKQERFHQLRHTIAQELAEQGGGGGGGGSANGSHNAAFSERGEAAGMRESYSGISASATRLSLSAEWAAQERHAASSYSPAPLTDSMGAMSTTTTSAAAGAAAVGVEGAIVDAFATHTAAVLARLAAAAGPEATWEQLVVRAMQDGNAELLSCVREMRAPLLTRRQVEEWAAHTTDIVVGVRAKQRSAGDARGGDESANSSSKSTNTAREARGTAAAAAKAKRAMLISWQRVGMIGAYREMAVHQFRRSWTALLTSTASVVLVCYYLPLILNAFLWLQCIKVEVWPGTSSASLDVPVMATTLSCASPEYRAMRKLAIAMLVVYGLTSVVALLAVAVFLERRYGDDVMYAALPVIFFGDSAFDFYISLTYLLTKLVAVIAVTQADSPMLQISVLAAFFALAIFFNSMWSVSGQSVMLRCRYLTITLRSVLTASRVLFLLVCNILLLLAYLIVSGFELSPSGERGFVAISTLGISAVFAMFTAVTLHQFATHLRYARHYGAITAKREREEQQHVETLVRRYVDIGQTIELYLKVCERGLAAAQKLDTLSRYTHLPDDDAATVADENLLSFSSRSGAVENGSADGDEDASSTNLAMERERERGGRGRTTTNTPVLAAEAAPEALTRFSPYPALSPSDYPLDSGTTAAKRRTAVRRRTAAYLSTAFRASSGSQETNATSLSTYPSQRGRQADAPTSLRLLVHAAGYADGDADFAAPVEGNANWVSAPRRGATALTGDRRSAGRGATPNGGENVSNDGVVVGVGAAGVGAGTTAANTPAAGAAVTASNVNTRAGSPSLPEFGAATRAAAAASPDKFTIDAAHVEDAERQSGVDRAHATPPPLLTSPDLFSGDFTEVRLPIAQPPLRRCDSLLLSIRSFDIDFTAKAQKSRDDLMRESSVVAMAAYEKARQQPQQQYPRGSVHMASYSGERGESVDGVAAKVNEPAGGPTPASATDTAPRPAPGGPVSAATIEAFAPVTDLDLASSFDPLAVPPLPLTRALSRLRPTPSTALNTSAVNTTTKDSVQGLLAGLQGDLEEELRQLNVMPLHDSLLGIDLGQVANVSSLLQHAHPISFWGGNAALNLIDSAAPFSAGGRSRTTHMATTRGGATQTAAAAATLPMSKSLTHDNNATEATAVSPTGGLDHTTKLGSEGPPPNAANGAPAPARRSGGQTTHAGSGSVEGSDDVTASGDVAAAHSSATTMPPPLPQFHVPTNLRPWLALHRRGVHAASCRADESGAAVTQGGQNVSRSRTKRTVAGTPQATQDSKKLHSTEAKPKLE</sequence>
<feature type="transmembrane region" description="Helical" evidence="2">
    <location>
        <begin position="1226"/>
        <end position="1249"/>
    </location>
</feature>
<feature type="transmembrane region" description="Helical" evidence="2">
    <location>
        <begin position="1261"/>
        <end position="1279"/>
    </location>
</feature>
<feature type="transmembrane region" description="Helical" evidence="2">
    <location>
        <begin position="1605"/>
        <end position="1624"/>
    </location>
</feature>
<feature type="transmembrane region" description="Helical" evidence="2">
    <location>
        <begin position="1743"/>
        <end position="1763"/>
    </location>
</feature>
<protein>
    <submittedName>
        <fullName evidence="4">Procadherin fat-like protein</fullName>
    </submittedName>
</protein>
<feature type="region of interest" description="Disordered" evidence="1">
    <location>
        <begin position="1927"/>
        <end position="1965"/>
    </location>
</feature>
<feature type="transmembrane region" description="Helical" evidence="2">
    <location>
        <begin position="1701"/>
        <end position="1723"/>
    </location>
</feature>